<dbReference type="Gene3D" id="1.25.40.10">
    <property type="entry name" value="Tetratricopeptide repeat domain"/>
    <property type="match status" value="1"/>
</dbReference>
<protein>
    <submittedName>
        <fullName evidence="6 8">Zinc finger, C2H2 type</fullName>
    </submittedName>
</protein>
<gene>
    <name evidence="6" type="ORF">X798_03170</name>
</gene>
<proteinExistence type="inferred from homology"/>
<dbReference type="GO" id="GO:0035494">
    <property type="term" value="P:SNARE complex disassembly"/>
    <property type="evidence" value="ECO:0007669"/>
    <property type="project" value="TreeGrafter"/>
</dbReference>
<evidence type="ECO:0000313" key="6">
    <source>
        <dbReference type="EMBL" id="OZC09767.1"/>
    </source>
</evidence>
<dbReference type="GO" id="GO:0005483">
    <property type="term" value="F:soluble NSF attachment protein activity"/>
    <property type="evidence" value="ECO:0007669"/>
    <property type="project" value="TreeGrafter"/>
</dbReference>
<evidence type="ECO:0000256" key="1">
    <source>
        <dbReference type="ARBA" id="ARBA00010050"/>
    </source>
</evidence>
<keyword evidence="3 4" id="KW-0653">Protein transport</keyword>
<keyword evidence="7" id="KW-1185">Reference proteome</keyword>
<reference evidence="8" key="2">
    <citation type="submission" date="2016-06" db="UniProtKB">
        <authorList>
            <consortium name="WormBaseParasite"/>
        </authorList>
    </citation>
    <scope>IDENTIFICATION</scope>
</reference>
<keyword evidence="4" id="KW-0472">Membrane</keyword>
<evidence type="ECO:0000313" key="8">
    <source>
        <dbReference type="WBParaSite" id="OFLC_0000153801-mRNA-1"/>
    </source>
</evidence>
<dbReference type="PROSITE" id="PS00028">
    <property type="entry name" value="ZINC_FINGER_C2H2_1"/>
    <property type="match status" value="2"/>
</dbReference>
<evidence type="ECO:0000313" key="7">
    <source>
        <dbReference type="Proteomes" id="UP000242913"/>
    </source>
</evidence>
<dbReference type="GO" id="GO:0006886">
    <property type="term" value="P:intracellular protein transport"/>
    <property type="evidence" value="ECO:0007669"/>
    <property type="project" value="UniProtKB-UniRule"/>
</dbReference>
<accession>A0A183H229</accession>
<dbReference type="OrthoDB" id="9984275at2759"/>
<dbReference type="WBParaSite" id="OFLC_0000153801-mRNA-1">
    <property type="protein sequence ID" value="OFLC_0000153801-mRNA-1"/>
    <property type="gene ID" value="OFLC_0000153801"/>
</dbReference>
<evidence type="ECO:0000256" key="2">
    <source>
        <dbReference type="ARBA" id="ARBA00022448"/>
    </source>
</evidence>
<organism evidence="8">
    <name type="scientific">Onchocerca flexuosa</name>
    <dbReference type="NCBI Taxonomy" id="387005"/>
    <lineage>
        <taxon>Eukaryota</taxon>
        <taxon>Metazoa</taxon>
        <taxon>Ecdysozoa</taxon>
        <taxon>Nematoda</taxon>
        <taxon>Chromadorea</taxon>
        <taxon>Rhabditida</taxon>
        <taxon>Spirurina</taxon>
        <taxon>Spiruromorpha</taxon>
        <taxon>Filarioidea</taxon>
        <taxon>Onchocercidae</taxon>
        <taxon>Onchocerca</taxon>
    </lineage>
</organism>
<dbReference type="SMART" id="SM00355">
    <property type="entry name" value="ZnF_C2H2"/>
    <property type="match status" value="3"/>
</dbReference>
<feature type="domain" description="C2H2-type" evidence="5">
    <location>
        <begin position="53"/>
        <end position="76"/>
    </location>
</feature>
<dbReference type="GO" id="GO:0031201">
    <property type="term" value="C:SNARE complex"/>
    <property type="evidence" value="ECO:0007669"/>
    <property type="project" value="TreeGrafter"/>
</dbReference>
<reference evidence="6 7" key="1">
    <citation type="submission" date="2015-12" db="EMBL/GenBank/DDBJ databases">
        <title>Draft genome of the nematode, Onchocerca flexuosa.</title>
        <authorList>
            <person name="Mitreva M."/>
        </authorList>
    </citation>
    <scope>NUCLEOTIDE SEQUENCE [LARGE SCALE GENOMIC DNA]</scope>
    <source>
        <strain evidence="6">Red Deer</strain>
    </source>
</reference>
<dbReference type="CDD" id="cd15832">
    <property type="entry name" value="SNAP"/>
    <property type="match status" value="1"/>
</dbReference>
<evidence type="ECO:0000259" key="5">
    <source>
        <dbReference type="PROSITE" id="PS00028"/>
    </source>
</evidence>
<sequence>MAENEAKARKKLEDAEKKAKGGTGFFSGLFGNAKAEEAADLFVQEDSETVLVCEENGCGMGFDDVVTFEDHYERFHRHQCAICGQQFPNIHCLEIHADENHCSIFKTKRDRNPSLALFRCYEASCSQAHTNPEERNFHSEEVHGIRDPTLFMKRRKLPRKEFVVARMNELSTACITHSRTPRVVIFGSEQKEPTFETRRRKNDEQEAGDAFVRSAEIHAAATDQKHDAASNYAEAANCYRKVNPQQAIDCLMKTAETYTDMGRFNMAAKYHCTMAEIFESEAPDMAQAMAHYQEAADFYKGEESRSSATKCMIKVAQYAAQLEDYKRAIKIFEEVATWEADHPTLKYAAKNHFFQALLCHLCSDLLDTQNALKRYEEISPSFVDSREYKLINELISCLEDKNQVKFTEVVKAFDKISRLDQWHTSLLVKIKRSCGDEDDDDLK</sequence>
<dbReference type="Proteomes" id="UP000242913">
    <property type="component" value="Unassembled WGS sequence"/>
</dbReference>
<dbReference type="InterPro" id="IPR011990">
    <property type="entry name" value="TPR-like_helical_dom_sf"/>
</dbReference>
<keyword evidence="4" id="KW-0931">ER-Golgi transport</keyword>
<keyword evidence="2 4" id="KW-0813">Transport</keyword>
<dbReference type="PANTHER" id="PTHR13768">
    <property type="entry name" value="SOLUBLE NSF ATTACHMENT PROTEIN SNAP"/>
    <property type="match status" value="1"/>
</dbReference>
<dbReference type="STRING" id="387005.A0A183H229"/>
<comment type="subcellular location">
    <subcellularLocation>
        <location evidence="4">Membrane</location>
        <topology evidence="4">Peripheral membrane protein</topology>
    </subcellularLocation>
</comment>
<dbReference type="Pfam" id="PF14938">
    <property type="entry name" value="SNAP"/>
    <property type="match status" value="1"/>
</dbReference>
<dbReference type="EMBL" id="KZ269991">
    <property type="protein sequence ID" value="OZC09767.1"/>
    <property type="molecule type" value="Genomic_DNA"/>
</dbReference>
<dbReference type="GO" id="GO:0005774">
    <property type="term" value="C:vacuolar membrane"/>
    <property type="evidence" value="ECO:0007669"/>
    <property type="project" value="TreeGrafter"/>
</dbReference>
<dbReference type="InterPro" id="IPR000744">
    <property type="entry name" value="NSF_attach"/>
</dbReference>
<feature type="domain" description="C2H2-type" evidence="5">
    <location>
        <begin position="80"/>
        <end position="101"/>
    </location>
</feature>
<dbReference type="InterPro" id="IPR013087">
    <property type="entry name" value="Znf_C2H2_type"/>
</dbReference>
<name>A0A183H229_9BILA</name>
<dbReference type="SUPFAM" id="SSF48452">
    <property type="entry name" value="TPR-like"/>
    <property type="match status" value="1"/>
</dbReference>
<comment type="function">
    <text evidence="4">Required for vesicular transport between the endoplasmic reticulum and the Golgi apparatus.</text>
</comment>
<evidence type="ECO:0000256" key="3">
    <source>
        <dbReference type="ARBA" id="ARBA00022927"/>
    </source>
</evidence>
<comment type="similarity">
    <text evidence="1 4">Belongs to the SNAP family.</text>
</comment>
<dbReference type="GO" id="GO:0019905">
    <property type="term" value="F:syntaxin binding"/>
    <property type="evidence" value="ECO:0007669"/>
    <property type="project" value="TreeGrafter"/>
</dbReference>
<dbReference type="AlphaFoldDB" id="A0A183H229"/>
<evidence type="ECO:0000256" key="4">
    <source>
        <dbReference type="RuleBase" id="RU367013"/>
    </source>
</evidence>
<dbReference type="PANTHER" id="PTHR13768:SF8">
    <property type="entry name" value="ALPHA-SOLUBLE NSF ATTACHMENT PROTEIN"/>
    <property type="match status" value="1"/>
</dbReference>